<feature type="transmembrane region" description="Helical" evidence="7">
    <location>
        <begin position="325"/>
        <end position="346"/>
    </location>
</feature>
<proteinExistence type="inferred from homology"/>
<evidence type="ECO:0000256" key="2">
    <source>
        <dbReference type="ARBA" id="ARBA00006386"/>
    </source>
</evidence>
<evidence type="ECO:0000256" key="5">
    <source>
        <dbReference type="ARBA" id="ARBA00022989"/>
    </source>
</evidence>
<organism evidence="8 9">
    <name type="scientific">Desulfonatronospira thiodismutans ASO3-1</name>
    <dbReference type="NCBI Taxonomy" id="555779"/>
    <lineage>
        <taxon>Bacteria</taxon>
        <taxon>Pseudomonadati</taxon>
        <taxon>Thermodesulfobacteriota</taxon>
        <taxon>Desulfovibrionia</taxon>
        <taxon>Desulfovibrionales</taxon>
        <taxon>Desulfonatronovibrionaceae</taxon>
        <taxon>Desulfonatronospira</taxon>
    </lineage>
</organism>
<evidence type="ECO:0000256" key="7">
    <source>
        <dbReference type="SAM" id="Phobius"/>
    </source>
</evidence>
<dbReference type="Proteomes" id="UP000005496">
    <property type="component" value="Unassembled WGS sequence"/>
</dbReference>
<dbReference type="PANTHER" id="PTHR43299">
    <property type="entry name" value="UPF0718 PROTEIN YRAQ"/>
    <property type="match status" value="1"/>
</dbReference>
<keyword evidence="9" id="KW-1185">Reference proteome</keyword>
<dbReference type="AlphaFoldDB" id="D6SSP1"/>
<sequence length="347" mass="37558">MSLDRQTLSDGFKTVFLPWFLLLFGMFTVVYKTVTGDNLFPVYDYGELQDYTLWEIPYVYILNYATRAWGTLLFAFMLGGVIAAFVPKEKMKKYLTSKNFSSYVLAALLAPAMTVCSCAMIPIFGGLVVAGAGVGPAVTFLLMAPAANFIAIITTIDIISLEIAVARVVFAFFAAILVGYLVSMTRAAKAVEERFAGMAVQAREDYQEYRESFARKSSNALYEAGDLLKKVVPYLALGLLVVSYVDAFLPPAIVAQYLTGITGVGLSAVLGVPLYTPTLVEIFLIRALLDLGMAPAAALAFLIAAPMASIPSMLGVASLVGRRLVINYALLSVLMAFVAGSIYLYIF</sequence>
<keyword evidence="4 7" id="KW-0812">Transmembrane</keyword>
<feature type="transmembrane region" description="Helical" evidence="7">
    <location>
        <begin position="100"/>
        <end position="124"/>
    </location>
</feature>
<name>D6SSP1_9BACT</name>
<dbReference type="PANTHER" id="PTHR43299:SF1">
    <property type="entry name" value="UPF0718 PROTEIN YRAQ"/>
    <property type="match status" value="1"/>
</dbReference>
<evidence type="ECO:0000256" key="6">
    <source>
        <dbReference type="ARBA" id="ARBA00023136"/>
    </source>
</evidence>
<dbReference type="Pfam" id="PF03773">
    <property type="entry name" value="ArsP_1"/>
    <property type="match status" value="1"/>
</dbReference>
<dbReference type="GO" id="GO:0005886">
    <property type="term" value="C:plasma membrane"/>
    <property type="evidence" value="ECO:0007669"/>
    <property type="project" value="UniProtKB-SubCell"/>
</dbReference>
<feature type="transmembrane region" description="Helical" evidence="7">
    <location>
        <begin position="231"/>
        <end position="250"/>
    </location>
</feature>
<feature type="transmembrane region" description="Helical" evidence="7">
    <location>
        <begin position="12"/>
        <end position="31"/>
    </location>
</feature>
<dbReference type="OrthoDB" id="9810876at2"/>
<feature type="transmembrane region" description="Helical" evidence="7">
    <location>
        <begin position="130"/>
        <end position="152"/>
    </location>
</feature>
<accession>D6SSP1</accession>
<dbReference type="InterPro" id="IPR005524">
    <property type="entry name" value="DUF318"/>
</dbReference>
<reference evidence="8" key="1">
    <citation type="submission" date="2010-05" db="EMBL/GenBank/DDBJ databases">
        <title>The draft genome of Desulfonatronospira thiodismutans ASO3-1.</title>
        <authorList>
            <consortium name="US DOE Joint Genome Institute (JGI-PGF)"/>
            <person name="Lucas S."/>
            <person name="Copeland A."/>
            <person name="Lapidus A."/>
            <person name="Cheng J.-F."/>
            <person name="Bruce D."/>
            <person name="Goodwin L."/>
            <person name="Pitluck S."/>
            <person name="Chertkov O."/>
            <person name="Brettin T."/>
            <person name="Detter J.C."/>
            <person name="Han C."/>
            <person name="Land M.L."/>
            <person name="Hauser L."/>
            <person name="Kyrpides N."/>
            <person name="Mikhailova N."/>
            <person name="Muyzer G."/>
            <person name="Woyke T."/>
        </authorList>
    </citation>
    <scope>NUCLEOTIDE SEQUENCE [LARGE SCALE GENOMIC DNA]</scope>
    <source>
        <strain evidence="8">ASO3-1</strain>
    </source>
</reference>
<protein>
    <submittedName>
        <fullName evidence="8">Permease</fullName>
    </submittedName>
</protein>
<feature type="transmembrane region" description="Helical" evidence="7">
    <location>
        <begin position="282"/>
        <end position="304"/>
    </location>
</feature>
<gene>
    <name evidence="8" type="ORF">Dthio_PD1046</name>
</gene>
<evidence type="ECO:0000256" key="3">
    <source>
        <dbReference type="ARBA" id="ARBA00022475"/>
    </source>
</evidence>
<dbReference type="EMBL" id="ACJN02000003">
    <property type="protein sequence ID" value="EFI33707.1"/>
    <property type="molecule type" value="Genomic_DNA"/>
</dbReference>
<dbReference type="eggNOG" id="COG0701">
    <property type="taxonomic scope" value="Bacteria"/>
</dbReference>
<dbReference type="RefSeq" id="WP_008871056.1">
    <property type="nucleotide sequence ID" value="NZ_ACJN02000003.1"/>
</dbReference>
<comment type="subcellular location">
    <subcellularLocation>
        <location evidence="1">Cell membrane</location>
        <topology evidence="1">Multi-pass membrane protein</topology>
    </subcellularLocation>
</comment>
<feature type="transmembrane region" description="Helical" evidence="7">
    <location>
        <begin position="164"/>
        <end position="182"/>
    </location>
</feature>
<evidence type="ECO:0000313" key="9">
    <source>
        <dbReference type="Proteomes" id="UP000005496"/>
    </source>
</evidence>
<feature type="transmembrane region" description="Helical" evidence="7">
    <location>
        <begin position="68"/>
        <end position="88"/>
    </location>
</feature>
<comment type="caution">
    <text evidence="8">The sequence shown here is derived from an EMBL/GenBank/DDBJ whole genome shotgun (WGS) entry which is preliminary data.</text>
</comment>
<evidence type="ECO:0000256" key="1">
    <source>
        <dbReference type="ARBA" id="ARBA00004651"/>
    </source>
</evidence>
<feature type="transmembrane region" description="Helical" evidence="7">
    <location>
        <begin position="257"/>
        <end position="276"/>
    </location>
</feature>
<keyword evidence="3" id="KW-1003">Cell membrane</keyword>
<comment type="similarity">
    <text evidence="2">Belongs to the UPF0718 family.</text>
</comment>
<keyword evidence="6 7" id="KW-0472">Membrane</keyword>
<evidence type="ECO:0000313" key="8">
    <source>
        <dbReference type="EMBL" id="EFI33707.1"/>
    </source>
</evidence>
<keyword evidence="5 7" id="KW-1133">Transmembrane helix</keyword>
<evidence type="ECO:0000256" key="4">
    <source>
        <dbReference type="ARBA" id="ARBA00022692"/>
    </source>
</evidence>